<dbReference type="KEGG" id="ark:D6B99_13425"/>
<dbReference type="PROSITE" id="PS51257">
    <property type="entry name" value="PROKAR_LIPOPROTEIN"/>
    <property type="match status" value="1"/>
</dbReference>
<keyword evidence="3" id="KW-1185">Reference proteome</keyword>
<dbReference type="AlphaFoldDB" id="A0A386HTA1"/>
<organism evidence="2 3">
    <name type="scientific">Arachidicoccus soli</name>
    <dbReference type="NCBI Taxonomy" id="2341117"/>
    <lineage>
        <taxon>Bacteria</taxon>
        <taxon>Pseudomonadati</taxon>
        <taxon>Bacteroidota</taxon>
        <taxon>Chitinophagia</taxon>
        <taxon>Chitinophagales</taxon>
        <taxon>Chitinophagaceae</taxon>
        <taxon>Arachidicoccus</taxon>
    </lineage>
</organism>
<dbReference type="Proteomes" id="UP000266118">
    <property type="component" value="Chromosome"/>
</dbReference>
<name>A0A386HTA1_9BACT</name>
<dbReference type="Gene3D" id="2.30.180.10">
    <property type="entry name" value="FAS1 domain"/>
    <property type="match status" value="1"/>
</dbReference>
<dbReference type="EMBL" id="CP032489">
    <property type="protein sequence ID" value="AYD48514.1"/>
    <property type="molecule type" value="Genomic_DNA"/>
</dbReference>
<reference evidence="2 3" key="1">
    <citation type="submission" date="2018-09" db="EMBL/GenBank/DDBJ databases">
        <title>Arachidicoccus sp. nov., a bacterium isolated from soil.</title>
        <authorList>
            <person name="Weon H.-Y."/>
            <person name="Kwon S.-W."/>
            <person name="Lee S.A."/>
        </authorList>
    </citation>
    <scope>NUCLEOTIDE SEQUENCE [LARGE SCALE GENOMIC DNA]</scope>
    <source>
        <strain evidence="2 3">KIS59-12</strain>
    </source>
</reference>
<dbReference type="OrthoDB" id="1097608at2"/>
<dbReference type="RefSeq" id="WP_119989337.1">
    <property type="nucleotide sequence ID" value="NZ_CP032489.1"/>
</dbReference>
<evidence type="ECO:0000313" key="2">
    <source>
        <dbReference type="EMBL" id="AYD48514.1"/>
    </source>
</evidence>
<accession>A0A386HTA1</accession>
<proteinExistence type="predicted"/>
<evidence type="ECO:0000259" key="1">
    <source>
        <dbReference type="Pfam" id="PF02469"/>
    </source>
</evidence>
<dbReference type="Pfam" id="PF02469">
    <property type="entry name" value="Fasciclin"/>
    <property type="match status" value="1"/>
</dbReference>
<feature type="domain" description="FAS1" evidence="1">
    <location>
        <begin position="55"/>
        <end position="213"/>
    </location>
</feature>
<gene>
    <name evidence="2" type="ORF">D6B99_13425</name>
</gene>
<dbReference type="InterPro" id="IPR036378">
    <property type="entry name" value="FAS1_dom_sf"/>
</dbReference>
<protein>
    <recommendedName>
        <fullName evidence="1">FAS1 domain-containing protein</fullName>
    </recommendedName>
</protein>
<sequence length="240" mass="26743">MKRGLNKLTLVTAIFALVLIVSMGCKKDKYYYDSGTIDPHYSGTIMQYLEAKPIQFDTLVQIIKLAGLYDTLNTQTLTFFAPGDSSISKTIQVLNYYLQASGKPNLTSLSQVKPQVWHKYLAMYIFKEKKLLADYPQLDFGNLTAFPGGYYNSLDGQLMNIGVVYNSSGGVAYQGYRQLYLNYFPDLSVPYAGLISDAVASSDIQPTNGVIQALQYPYNYFGFDPNNFATDAYQAGIDSL</sequence>
<dbReference type="InterPro" id="IPR000782">
    <property type="entry name" value="FAS1_domain"/>
</dbReference>
<dbReference type="SUPFAM" id="SSF82153">
    <property type="entry name" value="FAS1 domain"/>
    <property type="match status" value="1"/>
</dbReference>
<evidence type="ECO:0000313" key="3">
    <source>
        <dbReference type="Proteomes" id="UP000266118"/>
    </source>
</evidence>